<evidence type="ECO:0000256" key="4">
    <source>
        <dbReference type="ARBA" id="ARBA00023136"/>
    </source>
</evidence>
<dbReference type="PANTHER" id="PTHR23427">
    <property type="entry name" value="SURFEIT LOCUS PROTEIN"/>
    <property type="match status" value="1"/>
</dbReference>
<protein>
    <submittedName>
        <fullName evidence="6">Unannotated protein</fullName>
    </submittedName>
</protein>
<evidence type="ECO:0000256" key="3">
    <source>
        <dbReference type="ARBA" id="ARBA00022989"/>
    </source>
</evidence>
<dbReference type="InterPro" id="IPR045214">
    <property type="entry name" value="Surf1/Surf4"/>
</dbReference>
<evidence type="ECO:0000256" key="2">
    <source>
        <dbReference type="ARBA" id="ARBA00022692"/>
    </source>
</evidence>
<evidence type="ECO:0000313" key="7">
    <source>
        <dbReference type="EMBL" id="CAB5038633.1"/>
    </source>
</evidence>
<sequence>MRAGLGVLLILGFIFLGQWQWERTQDVLAAERAGLAQQVAVDGLNPLGQPIASETVGRAVSAHGTYVANQQRFVIHRSLNGQSGVWVVTPLRLSDGSLIAVMRGWLPSDQSPGVNAPSGEVDITGVLQADESFYRGSPPDGSNVAAISQQSLQLGKLARDGYIRLSTQTPIDSPAPTAVPIVAQQGSAPFPFQNFFYAIQWWIFSFFVIGVYLRWLWLDANESSESSPRDEVG</sequence>
<comment type="subcellular location">
    <subcellularLocation>
        <location evidence="1">Membrane</location>
    </subcellularLocation>
</comment>
<organism evidence="6">
    <name type="scientific">freshwater metagenome</name>
    <dbReference type="NCBI Taxonomy" id="449393"/>
    <lineage>
        <taxon>unclassified sequences</taxon>
        <taxon>metagenomes</taxon>
        <taxon>ecological metagenomes</taxon>
    </lineage>
</organism>
<dbReference type="GO" id="GO:0016020">
    <property type="term" value="C:membrane"/>
    <property type="evidence" value="ECO:0007669"/>
    <property type="project" value="UniProtKB-SubCell"/>
</dbReference>
<dbReference type="PROSITE" id="PS50895">
    <property type="entry name" value="SURF1"/>
    <property type="match status" value="1"/>
</dbReference>
<accession>A0A6J7FKY9</accession>
<gene>
    <name evidence="6" type="ORF">UFOPK3495_00465</name>
    <name evidence="7" type="ORF">UFOPK4237_00856</name>
</gene>
<keyword evidence="2 5" id="KW-0812">Transmembrane</keyword>
<dbReference type="AlphaFoldDB" id="A0A6J7FKY9"/>
<dbReference type="CDD" id="cd06662">
    <property type="entry name" value="SURF1"/>
    <property type="match status" value="1"/>
</dbReference>
<evidence type="ECO:0000313" key="6">
    <source>
        <dbReference type="EMBL" id="CAB4892313.1"/>
    </source>
</evidence>
<keyword evidence="3 5" id="KW-1133">Transmembrane helix</keyword>
<dbReference type="EMBL" id="CAFBMC010000016">
    <property type="protein sequence ID" value="CAB4892313.1"/>
    <property type="molecule type" value="Genomic_DNA"/>
</dbReference>
<reference evidence="6" key="1">
    <citation type="submission" date="2020-05" db="EMBL/GenBank/DDBJ databases">
        <authorList>
            <person name="Chiriac C."/>
            <person name="Salcher M."/>
            <person name="Ghai R."/>
            <person name="Kavagutti S V."/>
        </authorList>
    </citation>
    <scope>NUCLEOTIDE SEQUENCE</scope>
</reference>
<dbReference type="EMBL" id="CAFBPZ010000049">
    <property type="protein sequence ID" value="CAB5038633.1"/>
    <property type="molecule type" value="Genomic_DNA"/>
</dbReference>
<keyword evidence="4 5" id="KW-0472">Membrane</keyword>
<name>A0A6J7FKY9_9ZZZZ</name>
<feature type="transmembrane region" description="Helical" evidence="5">
    <location>
        <begin position="195"/>
        <end position="217"/>
    </location>
</feature>
<dbReference type="Pfam" id="PF02104">
    <property type="entry name" value="SURF1"/>
    <property type="match status" value="1"/>
</dbReference>
<evidence type="ECO:0000256" key="5">
    <source>
        <dbReference type="SAM" id="Phobius"/>
    </source>
</evidence>
<proteinExistence type="predicted"/>
<dbReference type="PANTHER" id="PTHR23427:SF2">
    <property type="entry name" value="SURFEIT LOCUS PROTEIN 1"/>
    <property type="match status" value="1"/>
</dbReference>
<evidence type="ECO:0000256" key="1">
    <source>
        <dbReference type="ARBA" id="ARBA00004370"/>
    </source>
</evidence>
<dbReference type="InterPro" id="IPR002994">
    <property type="entry name" value="Surf1/Shy1"/>
</dbReference>